<feature type="non-terminal residue" evidence="2">
    <location>
        <position position="68"/>
    </location>
</feature>
<evidence type="ECO:0000313" key="2">
    <source>
        <dbReference type="EMBL" id="MCI93016.1"/>
    </source>
</evidence>
<reference evidence="2 3" key="1">
    <citation type="journal article" date="2018" name="Front. Plant Sci.">
        <title>Red Clover (Trifolium pratense) and Zigzag Clover (T. medium) - A Picture of Genomic Similarities and Differences.</title>
        <authorList>
            <person name="Dluhosova J."/>
            <person name="Istvanek J."/>
            <person name="Nedelnik J."/>
            <person name="Repkova J."/>
        </authorList>
    </citation>
    <scope>NUCLEOTIDE SEQUENCE [LARGE SCALE GENOMIC DNA]</scope>
    <source>
        <strain evidence="3">cv. 10/8</strain>
        <tissue evidence="2">Leaf</tissue>
    </source>
</reference>
<dbReference type="Proteomes" id="UP000265520">
    <property type="component" value="Unassembled WGS sequence"/>
</dbReference>
<feature type="compositionally biased region" description="Polar residues" evidence="1">
    <location>
        <begin position="27"/>
        <end position="40"/>
    </location>
</feature>
<evidence type="ECO:0000256" key="1">
    <source>
        <dbReference type="SAM" id="MobiDB-lite"/>
    </source>
</evidence>
<protein>
    <submittedName>
        <fullName evidence="2">Uncharacterized protein</fullName>
    </submittedName>
</protein>
<sequence>NAARGGGDPSEKETRSYKAMMMGLSAASGSNQQIDLLSNSSDEENDMDADKELEEDIRIEEEIFASYA</sequence>
<feature type="region of interest" description="Disordered" evidence="1">
    <location>
        <begin position="1"/>
        <end position="56"/>
    </location>
</feature>
<dbReference type="AlphaFoldDB" id="A0A392VXT6"/>
<comment type="caution">
    <text evidence="2">The sequence shown here is derived from an EMBL/GenBank/DDBJ whole genome shotgun (WGS) entry which is preliminary data.</text>
</comment>
<organism evidence="2 3">
    <name type="scientific">Trifolium medium</name>
    <dbReference type="NCBI Taxonomy" id="97028"/>
    <lineage>
        <taxon>Eukaryota</taxon>
        <taxon>Viridiplantae</taxon>
        <taxon>Streptophyta</taxon>
        <taxon>Embryophyta</taxon>
        <taxon>Tracheophyta</taxon>
        <taxon>Spermatophyta</taxon>
        <taxon>Magnoliopsida</taxon>
        <taxon>eudicotyledons</taxon>
        <taxon>Gunneridae</taxon>
        <taxon>Pentapetalae</taxon>
        <taxon>rosids</taxon>
        <taxon>fabids</taxon>
        <taxon>Fabales</taxon>
        <taxon>Fabaceae</taxon>
        <taxon>Papilionoideae</taxon>
        <taxon>50 kb inversion clade</taxon>
        <taxon>NPAAA clade</taxon>
        <taxon>Hologalegina</taxon>
        <taxon>IRL clade</taxon>
        <taxon>Trifolieae</taxon>
        <taxon>Trifolium</taxon>
    </lineage>
</organism>
<name>A0A392VXT6_9FABA</name>
<accession>A0A392VXT6</accession>
<feature type="compositionally biased region" description="Acidic residues" evidence="1">
    <location>
        <begin position="41"/>
        <end position="56"/>
    </location>
</feature>
<evidence type="ECO:0000313" key="3">
    <source>
        <dbReference type="Proteomes" id="UP000265520"/>
    </source>
</evidence>
<proteinExistence type="predicted"/>
<feature type="non-terminal residue" evidence="2">
    <location>
        <position position="1"/>
    </location>
</feature>
<dbReference type="EMBL" id="LXQA011317486">
    <property type="protein sequence ID" value="MCI93016.1"/>
    <property type="molecule type" value="Genomic_DNA"/>
</dbReference>
<keyword evidence="3" id="KW-1185">Reference proteome</keyword>